<sequence>MDTVQRIAKNMFSLFGAQIICLGLGFFYTMYMARYLGAESFGILSFALATTAIFGVFTDIGMTTLTTKEVSKNELLSEKYLSNILLMKIILSIITFIFIIPSLNLIGCSKQTEFIVYIIFLSVIFNSFSNTFYSIFQAYEKMEYQSLGQGLNSTLMYSGILLAISQRFDVIHFSMIYLLVSIIVFMTNFGICLRKFVRLHIEIDSTFIKKTLKESLPFGISSIFIVIYYYIDSVMLSIMISNGDEVVGWYNAAYRMVLILLIIPSMYTTAMFPIMSKLHKTSENTLKFVLEKSLKYILILCIPIVTGTILLSDRIILLTFGIEYSQSIIILKILVWSFLFASIGGIFGYLLNSINKQGTLTKIVGIGAILNIVLNLIFIPEYSYVGASLATDFTRLIVIYMEFIVLSKIGYHLQNKILLNILFKSVASSLIMGILVIFMHNVNFILTIFVSMTSYIITLYVLCAFDKEDLRLFRSLYVSAN</sequence>
<dbReference type="KEGG" id="mhor:MSHOH_3498"/>
<keyword evidence="4 6" id="KW-1133">Transmembrane helix</keyword>
<dbReference type="AlphaFoldDB" id="A0A0E3SFS2"/>
<feature type="transmembrane region" description="Helical" evidence="6">
    <location>
        <begin position="12"/>
        <end position="31"/>
    </location>
</feature>
<dbReference type="Proteomes" id="UP000033101">
    <property type="component" value="Chromosome"/>
</dbReference>
<evidence type="ECO:0000256" key="5">
    <source>
        <dbReference type="ARBA" id="ARBA00023136"/>
    </source>
</evidence>
<evidence type="ECO:0000256" key="2">
    <source>
        <dbReference type="ARBA" id="ARBA00022475"/>
    </source>
</evidence>
<reference evidence="7 8" key="1">
    <citation type="submission" date="2014-07" db="EMBL/GenBank/DDBJ databases">
        <title>Methanogenic archaea and the global carbon cycle.</title>
        <authorList>
            <person name="Henriksen J.R."/>
            <person name="Luke J."/>
            <person name="Reinhart S."/>
            <person name="Benedict M.N."/>
            <person name="Youngblut N.D."/>
            <person name="Metcalf M.E."/>
            <person name="Whitaker R.J."/>
            <person name="Metcalf W.W."/>
        </authorList>
    </citation>
    <scope>NUCLEOTIDE SEQUENCE [LARGE SCALE GENOMIC DNA]</scope>
    <source>
        <strain evidence="7 8">HB-1</strain>
    </source>
</reference>
<keyword evidence="3 6" id="KW-0812">Transmembrane</keyword>
<dbReference type="OrthoDB" id="19148at2157"/>
<proteinExistence type="predicted"/>
<feature type="transmembrane region" description="Helical" evidence="6">
    <location>
        <begin position="218"/>
        <end position="240"/>
    </location>
</feature>
<dbReference type="GeneID" id="24832842"/>
<keyword evidence="5 6" id="KW-0472">Membrane</keyword>
<feature type="transmembrane region" description="Helical" evidence="6">
    <location>
        <begin position="176"/>
        <end position="197"/>
    </location>
</feature>
<evidence type="ECO:0000256" key="1">
    <source>
        <dbReference type="ARBA" id="ARBA00004651"/>
    </source>
</evidence>
<accession>A0A0E3SFS2</accession>
<evidence type="ECO:0000256" key="3">
    <source>
        <dbReference type="ARBA" id="ARBA00022692"/>
    </source>
</evidence>
<dbReference type="CDD" id="cd13128">
    <property type="entry name" value="MATE_Wzx_like"/>
    <property type="match status" value="1"/>
</dbReference>
<feature type="transmembrane region" description="Helical" evidence="6">
    <location>
        <begin position="296"/>
        <end position="322"/>
    </location>
</feature>
<keyword evidence="2" id="KW-1003">Cell membrane</keyword>
<evidence type="ECO:0000313" key="8">
    <source>
        <dbReference type="Proteomes" id="UP000033101"/>
    </source>
</evidence>
<evidence type="ECO:0000256" key="4">
    <source>
        <dbReference type="ARBA" id="ARBA00022989"/>
    </source>
</evidence>
<dbReference type="PATRIC" id="fig|1434110.4.peg.4487"/>
<dbReference type="InterPro" id="IPR002797">
    <property type="entry name" value="Polysacc_synth"/>
</dbReference>
<dbReference type="PANTHER" id="PTHR30250">
    <property type="entry name" value="PST FAMILY PREDICTED COLANIC ACID TRANSPORTER"/>
    <property type="match status" value="1"/>
</dbReference>
<dbReference type="EMBL" id="CP009516">
    <property type="protein sequence ID" value="AKB79981.1"/>
    <property type="molecule type" value="Genomic_DNA"/>
</dbReference>
<keyword evidence="8" id="KW-1185">Reference proteome</keyword>
<dbReference type="STRING" id="1434110.MSHOH_3498"/>
<feature type="transmembrane region" description="Helical" evidence="6">
    <location>
        <begin position="444"/>
        <end position="465"/>
    </location>
</feature>
<feature type="transmembrane region" description="Helical" evidence="6">
    <location>
        <begin position="115"/>
        <end position="135"/>
    </location>
</feature>
<dbReference type="RefSeq" id="WP_048141937.1">
    <property type="nucleotide sequence ID" value="NZ_CP009516.1"/>
</dbReference>
<protein>
    <submittedName>
        <fullName evidence="7">Membrane protein involved in the export of O-antigen, teichoic acid lipoteichoic acids</fullName>
    </submittedName>
</protein>
<dbReference type="HOGENOM" id="CLU_022017_6_2_2"/>
<feature type="transmembrane region" description="Helical" evidence="6">
    <location>
        <begin position="85"/>
        <end position="103"/>
    </location>
</feature>
<feature type="transmembrane region" description="Helical" evidence="6">
    <location>
        <begin position="252"/>
        <end position="275"/>
    </location>
</feature>
<evidence type="ECO:0000256" key="6">
    <source>
        <dbReference type="SAM" id="Phobius"/>
    </source>
</evidence>
<organism evidence="7 8">
    <name type="scientific">Methanosarcina horonobensis HB-1 = JCM 15518</name>
    <dbReference type="NCBI Taxonomy" id="1434110"/>
    <lineage>
        <taxon>Archaea</taxon>
        <taxon>Methanobacteriati</taxon>
        <taxon>Methanobacteriota</taxon>
        <taxon>Stenosarchaea group</taxon>
        <taxon>Methanomicrobia</taxon>
        <taxon>Methanosarcinales</taxon>
        <taxon>Methanosarcinaceae</taxon>
        <taxon>Methanosarcina</taxon>
    </lineage>
</organism>
<dbReference type="InterPro" id="IPR050833">
    <property type="entry name" value="Poly_Biosynth_Transport"/>
</dbReference>
<feature type="transmembrane region" description="Helical" evidence="6">
    <location>
        <begin position="328"/>
        <end position="351"/>
    </location>
</feature>
<name>A0A0E3SFS2_9EURY</name>
<feature type="transmembrane region" description="Helical" evidence="6">
    <location>
        <begin position="417"/>
        <end position="438"/>
    </location>
</feature>
<dbReference type="GO" id="GO:0005886">
    <property type="term" value="C:plasma membrane"/>
    <property type="evidence" value="ECO:0007669"/>
    <property type="project" value="UniProtKB-SubCell"/>
</dbReference>
<evidence type="ECO:0000313" key="7">
    <source>
        <dbReference type="EMBL" id="AKB79981.1"/>
    </source>
</evidence>
<gene>
    <name evidence="7" type="ORF">MSHOH_3498</name>
</gene>
<comment type="subcellular location">
    <subcellularLocation>
        <location evidence="1">Cell membrane</location>
        <topology evidence="1">Multi-pass membrane protein</topology>
    </subcellularLocation>
</comment>
<dbReference type="Pfam" id="PF01943">
    <property type="entry name" value="Polysacc_synt"/>
    <property type="match status" value="1"/>
</dbReference>
<feature type="transmembrane region" description="Helical" evidence="6">
    <location>
        <begin position="363"/>
        <end position="379"/>
    </location>
</feature>
<dbReference type="PANTHER" id="PTHR30250:SF11">
    <property type="entry name" value="O-ANTIGEN TRANSPORTER-RELATED"/>
    <property type="match status" value="1"/>
</dbReference>
<feature type="transmembrane region" description="Helical" evidence="6">
    <location>
        <begin position="43"/>
        <end position="65"/>
    </location>
</feature>